<dbReference type="GO" id="GO:0019136">
    <property type="term" value="F:deoxynucleoside kinase activity"/>
    <property type="evidence" value="ECO:0007669"/>
    <property type="project" value="InterPro"/>
</dbReference>
<dbReference type="Proteomes" id="UP000184322">
    <property type="component" value="Chromosome"/>
</dbReference>
<gene>
    <name evidence="5" type="ORF">BLA55_03150</name>
</gene>
<dbReference type="InterPro" id="IPR031314">
    <property type="entry name" value="DNK_dom"/>
</dbReference>
<feature type="binding site" evidence="2">
    <location>
        <begin position="149"/>
        <end position="153"/>
    </location>
    <ligand>
        <name>ATP</name>
        <dbReference type="ChEBI" id="CHEBI:30616"/>
    </ligand>
</feature>
<feature type="active site" description="Proton acceptor" evidence="1">
    <location>
        <position position="93"/>
    </location>
</feature>
<dbReference type="Gene3D" id="3.40.50.300">
    <property type="entry name" value="P-loop containing nucleotide triphosphate hydrolases"/>
    <property type="match status" value="1"/>
</dbReference>
<dbReference type="AlphaFoldDB" id="A0A1L4FSS2"/>
<dbReference type="InterPro" id="IPR050566">
    <property type="entry name" value="Deoxyribonucleoside_kinase"/>
</dbReference>
<dbReference type="SUPFAM" id="SSF52540">
    <property type="entry name" value="P-loop containing nucleoside triphosphate hydrolases"/>
    <property type="match status" value="1"/>
</dbReference>
<dbReference type="Pfam" id="PF01712">
    <property type="entry name" value="dNK"/>
    <property type="match status" value="1"/>
</dbReference>
<dbReference type="InterPro" id="IPR027417">
    <property type="entry name" value="P-loop_NTPase"/>
</dbReference>
<name>A0A1L4FSS2_9BACT</name>
<dbReference type="OrthoDB" id="391791at2"/>
<dbReference type="PANTHER" id="PTHR10513">
    <property type="entry name" value="DEOXYNUCLEOSIDE KINASE"/>
    <property type="match status" value="1"/>
</dbReference>
<evidence type="ECO:0000256" key="3">
    <source>
        <dbReference type="SAM" id="Coils"/>
    </source>
</evidence>
<evidence type="ECO:0000313" key="6">
    <source>
        <dbReference type="Proteomes" id="UP000184322"/>
    </source>
</evidence>
<feature type="domain" description="Deoxynucleoside kinase" evidence="4">
    <location>
        <begin position="3"/>
        <end position="212"/>
    </location>
</feature>
<feature type="coiled-coil region" evidence="3">
    <location>
        <begin position="198"/>
        <end position="225"/>
    </location>
</feature>
<sequence>MLIAISGMISSGKSTLVKQLSKLYQNQSLKLDEYESNDSIFESLLDWFLQHKPHVGLSFDIYVMDSHVQRVENIRTQFAQLQLDEQSDFIFLDRFPLEHYIFACIDFASEQDQHYLQIYKSGIAELVTPTSLPDFVIYLDMDFETFKTRLLKRSRPAEINNWDANLEYWAQLHSIYKTKFIQICEEFNVKYQILDTNNKNEEQVLEQAKAIIHEYQQSLKLKEQHENSN</sequence>
<dbReference type="STRING" id="48003.BLA55_03150"/>
<reference evidence="6" key="1">
    <citation type="submission" date="2016-10" db="EMBL/GenBank/DDBJ databases">
        <authorList>
            <person name="Beylefeld A."/>
            <person name="Abolnik C."/>
        </authorList>
    </citation>
    <scope>NUCLEOTIDE SEQUENCE [LARGE SCALE GENOMIC DNA]</scope>
    <source>
        <strain evidence="6">B359_6</strain>
    </source>
</reference>
<evidence type="ECO:0000313" key="5">
    <source>
        <dbReference type="EMBL" id="APJ38632.1"/>
    </source>
</evidence>
<keyword evidence="2" id="KW-0547">Nucleotide-binding</keyword>
<keyword evidence="3" id="KW-0175">Coiled coil</keyword>
<dbReference type="PIRSF" id="PIRSF000705">
    <property type="entry name" value="DNK"/>
    <property type="match status" value="1"/>
</dbReference>
<keyword evidence="2" id="KW-0067">ATP-binding</keyword>
<dbReference type="PANTHER" id="PTHR10513:SF35">
    <property type="entry name" value="DEOXYADENOSINE KINASE"/>
    <property type="match status" value="1"/>
</dbReference>
<proteinExistence type="predicted"/>
<dbReference type="RefSeq" id="WP_073372636.1">
    <property type="nucleotide sequence ID" value="NZ_CP017813.1"/>
</dbReference>
<keyword evidence="6" id="KW-1185">Reference proteome</keyword>
<dbReference type="InterPro" id="IPR002624">
    <property type="entry name" value="DCK/DGK"/>
</dbReference>
<dbReference type="KEGG" id="mpul:BLA55_03150"/>
<evidence type="ECO:0000259" key="4">
    <source>
        <dbReference type="Pfam" id="PF01712"/>
    </source>
</evidence>
<dbReference type="GO" id="GO:0005737">
    <property type="term" value="C:cytoplasm"/>
    <property type="evidence" value="ECO:0007669"/>
    <property type="project" value="TreeGrafter"/>
</dbReference>
<protein>
    <recommendedName>
        <fullName evidence="4">Deoxynucleoside kinase domain-containing protein</fullName>
    </recommendedName>
</protein>
<dbReference type="GO" id="GO:0005524">
    <property type="term" value="F:ATP binding"/>
    <property type="evidence" value="ECO:0007669"/>
    <property type="project" value="UniProtKB-KW"/>
</dbReference>
<organism evidence="5 6">
    <name type="scientific">Mycoplasmopsis pullorum</name>
    <dbReference type="NCBI Taxonomy" id="48003"/>
    <lineage>
        <taxon>Bacteria</taxon>
        <taxon>Bacillati</taxon>
        <taxon>Mycoplasmatota</taxon>
        <taxon>Mycoplasmoidales</taxon>
        <taxon>Metamycoplasmataceae</taxon>
        <taxon>Mycoplasmopsis</taxon>
    </lineage>
</organism>
<evidence type="ECO:0000256" key="1">
    <source>
        <dbReference type="PIRSR" id="PIRSR000705-1"/>
    </source>
</evidence>
<evidence type="ECO:0000256" key="2">
    <source>
        <dbReference type="PIRSR" id="PIRSR000705-3"/>
    </source>
</evidence>
<accession>A0A1L4FSS2</accession>
<dbReference type="EMBL" id="CP017813">
    <property type="protein sequence ID" value="APJ38632.1"/>
    <property type="molecule type" value="Genomic_DNA"/>
</dbReference>
<feature type="binding site" evidence="2">
    <location>
        <begin position="7"/>
        <end position="15"/>
    </location>
    <ligand>
        <name>ATP</name>
        <dbReference type="ChEBI" id="CHEBI:30616"/>
    </ligand>
</feature>